<evidence type="ECO:0000256" key="4">
    <source>
        <dbReference type="ARBA" id="ARBA00022475"/>
    </source>
</evidence>
<feature type="transmembrane region" description="Helical" evidence="12">
    <location>
        <begin position="17"/>
        <end position="38"/>
    </location>
</feature>
<dbReference type="PIRSF" id="PIRSF006291">
    <property type="entry name" value="GspM"/>
    <property type="match status" value="1"/>
</dbReference>
<keyword evidence="8 12" id="KW-1133">Transmembrane helix</keyword>
<dbReference type="Gene3D" id="3.30.1360.100">
    <property type="entry name" value="General secretion pathway protein M, EpsM"/>
    <property type="match status" value="1"/>
</dbReference>
<reference evidence="13" key="1">
    <citation type="submission" date="2023-02" db="EMBL/GenBank/DDBJ databases">
        <title>Tahibacter soli sp. nov. isolated from soil.</title>
        <authorList>
            <person name="Baek J.H."/>
            <person name="Lee J.K."/>
            <person name="Choi D.G."/>
            <person name="Jeon C.O."/>
        </authorList>
    </citation>
    <scope>NUCLEOTIDE SEQUENCE</scope>
    <source>
        <strain evidence="13">BL</strain>
    </source>
</reference>
<evidence type="ECO:0000256" key="1">
    <source>
        <dbReference type="ARBA" id="ARBA00004377"/>
    </source>
</evidence>
<evidence type="ECO:0000256" key="9">
    <source>
        <dbReference type="ARBA" id="ARBA00023136"/>
    </source>
</evidence>
<protein>
    <recommendedName>
        <fullName evidence="10">Type II secretion system protein M</fullName>
        <shortName evidence="10">T2SS protein M</shortName>
    </recommendedName>
    <alternativeName>
        <fullName evidence="10">General secretion pathway protein M</fullName>
    </alternativeName>
</protein>
<feature type="coiled-coil region" evidence="11">
    <location>
        <begin position="42"/>
        <end position="69"/>
    </location>
</feature>
<dbReference type="Pfam" id="PF04612">
    <property type="entry name" value="T2SSM"/>
    <property type="match status" value="1"/>
</dbReference>
<gene>
    <name evidence="13" type="ORF">OD750_024200</name>
</gene>
<dbReference type="RefSeq" id="WP_263541194.1">
    <property type="nucleotide sequence ID" value="NZ_JAOVZO020000020.1"/>
</dbReference>
<keyword evidence="3 10" id="KW-0813">Transport</keyword>
<keyword evidence="14" id="KW-1185">Reference proteome</keyword>
<evidence type="ECO:0000313" key="13">
    <source>
        <dbReference type="EMBL" id="MDC8015641.1"/>
    </source>
</evidence>
<comment type="caution">
    <text evidence="13">The sequence shown here is derived from an EMBL/GenBank/DDBJ whole genome shotgun (WGS) entry which is preliminary data.</text>
</comment>
<comment type="similarity">
    <text evidence="2 10">Belongs to the GSP M family.</text>
</comment>
<proteinExistence type="inferred from homology"/>
<dbReference type="InterPro" id="IPR007690">
    <property type="entry name" value="T2SS_GspM"/>
</dbReference>
<dbReference type="GO" id="GO:0015628">
    <property type="term" value="P:protein secretion by the type II secretion system"/>
    <property type="evidence" value="ECO:0007669"/>
    <property type="project" value="InterPro"/>
</dbReference>
<evidence type="ECO:0000256" key="2">
    <source>
        <dbReference type="ARBA" id="ARBA00010637"/>
    </source>
</evidence>
<keyword evidence="7 10" id="KW-0653">Protein transport</keyword>
<evidence type="ECO:0000256" key="5">
    <source>
        <dbReference type="ARBA" id="ARBA00022519"/>
    </source>
</evidence>
<evidence type="ECO:0000256" key="8">
    <source>
        <dbReference type="ARBA" id="ARBA00022989"/>
    </source>
</evidence>
<keyword evidence="4 10" id="KW-1003">Cell membrane</keyword>
<dbReference type="GO" id="GO:0015627">
    <property type="term" value="C:type II protein secretion system complex"/>
    <property type="evidence" value="ECO:0007669"/>
    <property type="project" value="InterPro"/>
</dbReference>
<dbReference type="EMBL" id="JAOVZO020000020">
    <property type="protein sequence ID" value="MDC8015641.1"/>
    <property type="molecule type" value="Genomic_DNA"/>
</dbReference>
<dbReference type="InterPro" id="IPR023229">
    <property type="entry name" value="T2SS_M_periplasmic_sf"/>
</dbReference>
<evidence type="ECO:0000256" key="11">
    <source>
        <dbReference type="SAM" id="Coils"/>
    </source>
</evidence>
<evidence type="ECO:0000256" key="7">
    <source>
        <dbReference type="ARBA" id="ARBA00022927"/>
    </source>
</evidence>
<dbReference type="GO" id="GO:0005886">
    <property type="term" value="C:plasma membrane"/>
    <property type="evidence" value="ECO:0007669"/>
    <property type="project" value="UniProtKB-SubCell"/>
</dbReference>
<evidence type="ECO:0000256" key="12">
    <source>
        <dbReference type="SAM" id="Phobius"/>
    </source>
</evidence>
<evidence type="ECO:0000256" key="10">
    <source>
        <dbReference type="PIRNR" id="PIRNR006291"/>
    </source>
</evidence>
<dbReference type="AlphaFoldDB" id="A0A9X4BK05"/>
<organism evidence="13 14">
    <name type="scientific">Tahibacter soli</name>
    <dbReference type="NCBI Taxonomy" id="2983605"/>
    <lineage>
        <taxon>Bacteria</taxon>
        <taxon>Pseudomonadati</taxon>
        <taxon>Pseudomonadota</taxon>
        <taxon>Gammaproteobacteria</taxon>
        <taxon>Lysobacterales</taxon>
        <taxon>Rhodanobacteraceae</taxon>
        <taxon>Tahibacter</taxon>
    </lineage>
</organism>
<comment type="subcellular location">
    <subcellularLocation>
        <location evidence="1">Cell inner membrane</location>
        <topology evidence="1">Single-pass membrane protein</topology>
    </subcellularLocation>
</comment>
<evidence type="ECO:0000256" key="6">
    <source>
        <dbReference type="ARBA" id="ARBA00022692"/>
    </source>
</evidence>
<keyword evidence="11" id="KW-0175">Coiled coil</keyword>
<keyword evidence="6 12" id="KW-0812">Transmembrane</keyword>
<dbReference type="SUPFAM" id="SSF103054">
    <property type="entry name" value="General secretion pathway protein M, EpsM"/>
    <property type="match status" value="1"/>
</dbReference>
<sequence>MTARDWWNSREPRERRMLAIGGTLAAVMLVWGLAWNPLSRARADLRVRVAAQEADLATMREQAARAQTLRGQGARAKVERQGKSLLALADATARGALLANALKRVEPTGPKSVRVSLEAADFDAIADWLDGLGRDFGVIATDFSADRAEGSGRVNARVTLEEP</sequence>
<name>A0A9X4BK05_9GAMM</name>
<comment type="function">
    <text evidence="10">Inner membrane component of the type II secretion system required for the energy-dependent secretion of extracellular factors such as proteases and toxins from the periplasm.</text>
</comment>
<accession>A0A9X4BK05</accession>
<keyword evidence="9 10" id="KW-0472">Membrane</keyword>
<dbReference type="Proteomes" id="UP001139971">
    <property type="component" value="Unassembled WGS sequence"/>
</dbReference>
<evidence type="ECO:0000256" key="3">
    <source>
        <dbReference type="ARBA" id="ARBA00022448"/>
    </source>
</evidence>
<evidence type="ECO:0000313" key="14">
    <source>
        <dbReference type="Proteomes" id="UP001139971"/>
    </source>
</evidence>
<keyword evidence="5 10" id="KW-0997">Cell inner membrane</keyword>